<dbReference type="AlphaFoldDB" id="A0A1G8YAU7"/>
<dbReference type="PANTHER" id="PTHR43283">
    <property type="entry name" value="BETA-LACTAMASE-RELATED"/>
    <property type="match status" value="1"/>
</dbReference>
<dbReference type="InterPro" id="IPR012338">
    <property type="entry name" value="Beta-lactam/transpept-like"/>
</dbReference>
<dbReference type="SUPFAM" id="SSF56601">
    <property type="entry name" value="beta-lactamase/transpeptidase-like"/>
    <property type="match status" value="1"/>
</dbReference>
<organism evidence="2 3">
    <name type="scientific">Aliiruegeria lutimaris</name>
    <dbReference type="NCBI Taxonomy" id="571298"/>
    <lineage>
        <taxon>Bacteria</taxon>
        <taxon>Pseudomonadati</taxon>
        <taxon>Pseudomonadota</taxon>
        <taxon>Alphaproteobacteria</taxon>
        <taxon>Rhodobacterales</taxon>
        <taxon>Roseobacteraceae</taxon>
        <taxon>Aliiruegeria</taxon>
    </lineage>
</organism>
<reference evidence="2 3" key="1">
    <citation type="submission" date="2016-10" db="EMBL/GenBank/DDBJ databases">
        <authorList>
            <person name="de Groot N.N."/>
        </authorList>
    </citation>
    <scope>NUCLEOTIDE SEQUENCE [LARGE SCALE GENOMIC DNA]</scope>
    <source>
        <strain evidence="2 3">DSM 25294</strain>
    </source>
</reference>
<gene>
    <name evidence="2" type="ORF">SAMN04488026_102857</name>
</gene>
<dbReference type="Pfam" id="PF00144">
    <property type="entry name" value="Beta-lactamase"/>
    <property type="match status" value="1"/>
</dbReference>
<dbReference type="EMBL" id="FNEK01000028">
    <property type="protein sequence ID" value="SDJ99534.1"/>
    <property type="molecule type" value="Genomic_DNA"/>
</dbReference>
<dbReference type="OrthoDB" id="119951at2"/>
<dbReference type="InterPro" id="IPR050789">
    <property type="entry name" value="Diverse_Enzym_Activities"/>
</dbReference>
<evidence type="ECO:0000259" key="1">
    <source>
        <dbReference type="Pfam" id="PF00144"/>
    </source>
</evidence>
<accession>A0A1G8YAU7</accession>
<dbReference type="STRING" id="571298.SAMN04488026_102857"/>
<dbReference type="InterPro" id="IPR001466">
    <property type="entry name" value="Beta-lactam-related"/>
</dbReference>
<sequence length="376" mass="39902">MFERLKERLEGAVSEGGFLGGGICLIDRDGREQAHVTGRIHPDRPATGSNALADPGMRLRMASISKAATARVACALAVCGMLDLDSEVAGLLEGDPGTLPGVTVRMLLNHTSGLTDAAGYIFERPLSPMAFVAANAGAVVSANAPGSWFRYCNLNYVLLGAVLEAVTRRRFDTLAREFVLAPAGIGGGFNWAGVPAAERARRVPLYQWRGAGFEPQTEPEAADWSADIVWGDGRGFSFADYVLQRDTLLISPHAGLRMSVIEAARLARLLGDDSPAGALQRATGWKFTPEAPNGNDCDGHFGEFGLGLTIYRSEKRIPGPLIGHAGHALGFTGGVWFNEDTGVSAGLFLTGSADLTDGLEDEVFYGPEELSLLQVL</sequence>
<proteinExistence type="predicted"/>
<evidence type="ECO:0000313" key="2">
    <source>
        <dbReference type="EMBL" id="SDJ99534.1"/>
    </source>
</evidence>
<keyword evidence="3" id="KW-1185">Reference proteome</keyword>
<dbReference type="Proteomes" id="UP000199382">
    <property type="component" value="Unassembled WGS sequence"/>
</dbReference>
<feature type="domain" description="Beta-lactamase-related" evidence="1">
    <location>
        <begin position="12"/>
        <end position="360"/>
    </location>
</feature>
<name>A0A1G8YAU7_9RHOB</name>
<evidence type="ECO:0000313" key="3">
    <source>
        <dbReference type="Proteomes" id="UP000199382"/>
    </source>
</evidence>
<protein>
    <submittedName>
        <fullName evidence="2">CubicO group peptidase, beta-lactamase class C family</fullName>
    </submittedName>
</protein>
<dbReference type="RefSeq" id="WP_093157301.1">
    <property type="nucleotide sequence ID" value="NZ_FNEK01000028.1"/>
</dbReference>
<dbReference type="Gene3D" id="3.40.710.10">
    <property type="entry name" value="DD-peptidase/beta-lactamase superfamily"/>
    <property type="match status" value="1"/>
</dbReference>